<keyword evidence="4" id="KW-0572">Peptidoglycan-anchor</keyword>
<dbReference type="InterPro" id="IPR019931">
    <property type="entry name" value="LPXTG_anchor"/>
</dbReference>
<dbReference type="Proteomes" id="UP000265600">
    <property type="component" value="Unassembled WGS sequence"/>
</dbReference>
<dbReference type="PROSITE" id="PS50847">
    <property type="entry name" value="GRAM_POS_ANCHORING"/>
    <property type="match status" value="1"/>
</dbReference>
<evidence type="ECO:0000256" key="1">
    <source>
        <dbReference type="ARBA" id="ARBA00022512"/>
    </source>
</evidence>
<organism evidence="7 8">
    <name type="scientific">Streptococcus pseudopneumoniae</name>
    <dbReference type="NCBI Taxonomy" id="257758"/>
    <lineage>
        <taxon>Bacteria</taxon>
        <taxon>Bacillati</taxon>
        <taxon>Bacillota</taxon>
        <taxon>Bacilli</taxon>
        <taxon>Lactobacillales</taxon>
        <taxon>Streptococcaceae</taxon>
        <taxon>Streptococcus</taxon>
    </lineage>
</organism>
<name>A0A3A4MMY0_9STRE</name>
<dbReference type="EMBL" id="PTTJ01000087">
    <property type="protein sequence ID" value="RJP11637.1"/>
    <property type="molecule type" value="Genomic_DNA"/>
</dbReference>
<keyword evidence="1" id="KW-0134">Cell wall</keyword>
<keyword evidence="2" id="KW-0964">Secreted</keyword>
<feature type="compositionally biased region" description="Basic and acidic residues" evidence="5">
    <location>
        <begin position="127"/>
        <end position="137"/>
    </location>
</feature>
<evidence type="ECO:0000256" key="2">
    <source>
        <dbReference type="ARBA" id="ARBA00022525"/>
    </source>
</evidence>
<keyword evidence="3" id="KW-0732">Signal</keyword>
<feature type="region of interest" description="Disordered" evidence="5">
    <location>
        <begin position="106"/>
        <end position="147"/>
    </location>
</feature>
<evidence type="ECO:0000256" key="3">
    <source>
        <dbReference type="ARBA" id="ARBA00022729"/>
    </source>
</evidence>
<dbReference type="AlphaFoldDB" id="A0A3A4MMY0"/>
<protein>
    <recommendedName>
        <fullName evidence="6">Gram-positive cocci surface proteins LPxTG domain-containing protein</fullName>
    </recommendedName>
</protein>
<sequence length="174" mass="18753">MFDKSVNAEKVTIKEVTQPDLVERIARQAGGGSIRLFDLSLTKNGKETHVNEDRIVRLALEGLGENVQVYHVKADGQLELLESKVEDGHVIFRVNHFSLFAIKTTSSKSNQETPSNQATPSTQAKSTPKETTKDATSKKTLPNTGTADSTALLAAAASTAILGLGLAGHRRKED</sequence>
<evidence type="ECO:0000256" key="5">
    <source>
        <dbReference type="SAM" id="MobiDB-lite"/>
    </source>
</evidence>
<comment type="caution">
    <text evidence="7">The sequence shown here is derived from an EMBL/GenBank/DDBJ whole genome shotgun (WGS) entry which is preliminary data.</text>
</comment>
<evidence type="ECO:0000313" key="8">
    <source>
        <dbReference type="Proteomes" id="UP000265600"/>
    </source>
</evidence>
<evidence type="ECO:0000313" key="7">
    <source>
        <dbReference type="EMBL" id="RJP11637.1"/>
    </source>
</evidence>
<feature type="compositionally biased region" description="Polar residues" evidence="5">
    <location>
        <begin position="106"/>
        <end position="126"/>
    </location>
</feature>
<feature type="domain" description="Gram-positive cocci surface proteins LPxTG" evidence="6">
    <location>
        <begin position="141"/>
        <end position="174"/>
    </location>
</feature>
<accession>A0A3A4MMY0</accession>
<proteinExistence type="predicted"/>
<evidence type="ECO:0000256" key="4">
    <source>
        <dbReference type="ARBA" id="ARBA00023088"/>
    </source>
</evidence>
<dbReference type="NCBIfam" id="TIGR01167">
    <property type="entry name" value="LPXTG_anchor"/>
    <property type="match status" value="1"/>
</dbReference>
<reference evidence="8" key="1">
    <citation type="submission" date="2018-02" db="EMBL/GenBank/DDBJ databases">
        <authorList>
            <person name="Handem S."/>
        </authorList>
    </citation>
    <scope>NUCLEOTIDE SEQUENCE [LARGE SCALE GENOMIC DNA]</scope>
    <source>
        <strain evidence="8">Spain3473</strain>
    </source>
</reference>
<gene>
    <name evidence="7" type="ORF">C5O69_06555</name>
</gene>
<dbReference type="Pfam" id="PF00746">
    <property type="entry name" value="Gram_pos_anchor"/>
    <property type="match status" value="1"/>
</dbReference>
<evidence type="ECO:0000259" key="6">
    <source>
        <dbReference type="PROSITE" id="PS50847"/>
    </source>
</evidence>